<organism evidence="1 2">
    <name type="scientific">Marinomonas posidonica (strain CECT 7376 / NCIMB 14433 / IVIA-Po-181)</name>
    <dbReference type="NCBI Taxonomy" id="491952"/>
    <lineage>
        <taxon>Bacteria</taxon>
        <taxon>Pseudomonadati</taxon>
        <taxon>Pseudomonadota</taxon>
        <taxon>Gammaproteobacteria</taxon>
        <taxon>Oceanospirillales</taxon>
        <taxon>Oceanospirillaceae</taxon>
        <taxon>Marinomonas</taxon>
    </lineage>
</organism>
<name>F6CUN3_MARPP</name>
<protein>
    <submittedName>
        <fullName evidence="1">Uncharacterized protein</fullName>
    </submittedName>
</protein>
<reference evidence="1 2" key="1">
    <citation type="journal article" date="2012" name="Stand. Genomic Sci.">
        <title>Complete genome sequence of Marinomonas posidonica type strain (IVIA-Po-181(T)).</title>
        <authorList>
            <person name="Lucas-Elio P."/>
            <person name="Goodwin L."/>
            <person name="Woyke T."/>
            <person name="Pitluck S."/>
            <person name="Nolan M."/>
            <person name="Kyrpides N.C."/>
            <person name="Detter J.C."/>
            <person name="Copeland A."/>
            <person name="Lu M."/>
            <person name="Bruce D."/>
            <person name="Detter C."/>
            <person name="Tapia R."/>
            <person name="Han S."/>
            <person name="Land M.L."/>
            <person name="Ivanova N."/>
            <person name="Mikhailova N."/>
            <person name="Johnston A.W."/>
            <person name="Sanchez-Amat A."/>
        </authorList>
    </citation>
    <scope>NUCLEOTIDE SEQUENCE [LARGE SCALE GENOMIC DNA]</scope>
    <source>
        <strain evidence="2">CECT 7376 / NCIMB 14433 / IVIA-Po-181</strain>
    </source>
</reference>
<sequence length="50" mass="5538">MAIGREGCKVSGFFHIAFSNVNACLKSVLIQRVVHKSQSENVEDKKELSC</sequence>
<evidence type="ECO:0000313" key="2">
    <source>
        <dbReference type="Proteomes" id="UP000009230"/>
    </source>
</evidence>
<dbReference type="HOGENOM" id="CLU_3119574_0_0_6"/>
<dbReference type="STRING" id="491952.Mar181_1095"/>
<dbReference type="EMBL" id="CP002771">
    <property type="protein sequence ID" value="AEF54143.1"/>
    <property type="molecule type" value="Genomic_DNA"/>
</dbReference>
<keyword evidence="2" id="KW-1185">Reference proteome</keyword>
<evidence type="ECO:0000313" key="1">
    <source>
        <dbReference type="EMBL" id="AEF54143.1"/>
    </source>
</evidence>
<dbReference type="KEGG" id="mpc:Mar181_1095"/>
<accession>F6CUN3</accession>
<dbReference type="Proteomes" id="UP000009230">
    <property type="component" value="Chromosome"/>
</dbReference>
<gene>
    <name evidence="1" type="ordered locus">Mar181_1095</name>
</gene>
<proteinExistence type="predicted"/>
<dbReference type="AlphaFoldDB" id="F6CUN3"/>